<dbReference type="InterPro" id="IPR009100">
    <property type="entry name" value="AcylCoA_DH/oxidase_NM_dom_sf"/>
</dbReference>
<dbReference type="Pfam" id="PF02771">
    <property type="entry name" value="Acyl-CoA_dh_N"/>
    <property type="match status" value="1"/>
</dbReference>
<dbReference type="InterPro" id="IPR013786">
    <property type="entry name" value="AcylCoA_DH/ox_N"/>
</dbReference>
<dbReference type="InterPro" id="IPR036250">
    <property type="entry name" value="AcylCo_DH-like_C"/>
</dbReference>
<dbReference type="Gene3D" id="1.10.540.10">
    <property type="entry name" value="Acyl-CoA dehydrogenase/oxidase, N-terminal domain"/>
    <property type="match status" value="1"/>
</dbReference>
<dbReference type="InterPro" id="IPR046373">
    <property type="entry name" value="Acyl-CoA_Oxase/DH_mid-dom_sf"/>
</dbReference>
<dbReference type="PANTHER" id="PTHR43831">
    <property type="entry name" value="ISOBUTYRYL-COA DEHYDROGENASE"/>
    <property type="match status" value="1"/>
</dbReference>
<evidence type="ECO:0000256" key="1">
    <source>
        <dbReference type="ARBA" id="ARBA00001974"/>
    </source>
</evidence>
<evidence type="ECO:0000259" key="8">
    <source>
        <dbReference type="Pfam" id="PF00441"/>
    </source>
</evidence>
<dbReference type="InterPro" id="IPR009075">
    <property type="entry name" value="AcylCo_DH/oxidase_C"/>
</dbReference>
<keyword evidence="5 7" id="KW-0560">Oxidoreductase</keyword>
<organism evidence="11 12">
    <name type="scientific">Globodera rostochiensis</name>
    <name type="common">Golden nematode worm</name>
    <name type="synonym">Heterodera rostochiensis</name>
    <dbReference type="NCBI Taxonomy" id="31243"/>
    <lineage>
        <taxon>Eukaryota</taxon>
        <taxon>Metazoa</taxon>
        <taxon>Ecdysozoa</taxon>
        <taxon>Nematoda</taxon>
        <taxon>Chromadorea</taxon>
        <taxon>Rhabditida</taxon>
        <taxon>Tylenchina</taxon>
        <taxon>Tylenchomorpha</taxon>
        <taxon>Tylenchoidea</taxon>
        <taxon>Heteroderidae</taxon>
        <taxon>Heteroderinae</taxon>
        <taxon>Globodera</taxon>
    </lineage>
</organism>
<dbReference type="AlphaFoldDB" id="A0A914HDE3"/>
<dbReference type="InterPro" id="IPR052547">
    <property type="entry name" value="Mito_Isobutyryl-CoADH"/>
</dbReference>
<dbReference type="InterPro" id="IPR006089">
    <property type="entry name" value="Acyl-CoA_DH_CS"/>
</dbReference>
<evidence type="ECO:0000259" key="9">
    <source>
        <dbReference type="Pfam" id="PF02770"/>
    </source>
</evidence>
<evidence type="ECO:0000313" key="12">
    <source>
        <dbReference type="WBParaSite" id="Gr19_v10_g156.t1"/>
    </source>
</evidence>
<feature type="domain" description="Acyl-CoA oxidase/dehydrogenase middle" evidence="9">
    <location>
        <begin position="150"/>
        <end position="245"/>
    </location>
</feature>
<accession>A0A914HDE3</accession>
<dbReference type="GO" id="GO:0005739">
    <property type="term" value="C:mitochondrion"/>
    <property type="evidence" value="ECO:0007669"/>
    <property type="project" value="TreeGrafter"/>
</dbReference>
<reference evidence="12" key="1">
    <citation type="submission" date="2022-11" db="UniProtKB">
        <authorList>
            <consortium name="WormBaseParasite"/>
        </authorList>
    </citation>
    <scope>IDENTIFICATION</scope>
</reference>
<dbReference type="PANTHER" id="PTHR43831:SF1">
    <property type="entry name" value="ISOBUTYRYL-COA DEHYDROGENASE, MITOCHONDRIAL"/>
    <property type="match status" value="1"/>
</dbReference>
<dbReference type="Pfam" id="PF00441">
    <property type="entry name" value="Acyl-CoA_dh_1"/>
    <property type="match status" value="1"/>
</dbReference>
<evidence type="ECO:0000256" key="4">
    <source>
        <dbReference type="ARBA" id="ARBA00022827"/>
    </source>
</evidence>
<dbReference type="Gene3D" id="2.40.110.10">
    <property type="entry name" value="Butyryl-CoA Dehydrogenase, subunit A, domain 2"/>
    <property type="match status" value="1"/>
</dbReference>
<dbReference type="Proteomes" id="UP000887572">
    <property type="component" value="Unplaced"/>
</dbReference>
<keyword evidence="4 7" id="KW-0274">FAD</keyword>
<keyword evidence="11" id="KW-1185">Reference proteome</keyword>
<dbReference type="Pfam" id="PF02770">
    <property type="entry name" value="Acyl-CoA_dh_M"/>
    <property type="match status" value="1"/>
</dbReference>
<dbReference type="SUPFAM" id="SSF47203">
    <property type="entry name" value="Acyl-CoA dehydrogenase C-terminal domain-like"/>
    <property type="match status" value="1"/>
</dbReference>
<sequence length="428" mass="47359">MFSSRLFSPIAMAKGFRPIRRTVAYCADPTSGLSSEQLEIQKTAKDFAKKELYPQMDKWDKMGQLPMEALRKAGELGFGAIYCKEEYGGAGLSRLDAALVFEQLAAGCCSTAAYMAVHNMVPWMIDRFANEELKRRHIPELASFNKLASYCLTEPGSGSDSSALVTNARRDGDHYIVNGSKAFISGSGVSSVYLVMMRHKDAPPGPKGIFALIMTPDMPGFQLGKDESKLGWCTQPTRIISFEDVKVPVSNQVGHDSQGFTIAMEGLNGEFTNVKNNKYEILGRLNIAACSLGAAQISMDLAIEHTKVRQAFGKSISQFQWTQFKLAEMATKLVTSRLLLREACTHVQEDTANASAMSAMAKMYITDEAFTVVNQALQMFGGYGILKDYAVQQYLRDCRVHQIIEGTNEIMRMVVARNLLTNEMFNTQ</sequence>
<evidence type="ECO:0000256" key="5">
    <source>
        <dbReference type="ARBA" id="ARBA00023002"/>
    </source>
</evidence>
<dbReference type="GO" id="GO:0003995">
    <property type="term" value="F:acyl-CoA dehydrogenase activity"/>
    <property type="evidence" value="ECO:0007669"/>
    <property type="project" value="InterPro"/>
</dbReference>
<evidence type="ECO:0000256" key="7">
    <source>
        <dbReference type="RuleBase" id="RU362125"/>
    </source>
</evidence>
<proteinExistence type="inferred from homology"/>
<dbReference type="Gene3D" id="1.20.140.10">
    <property type="entry name" value="Butyryl-CoA Dehydrogenase, subunit A, domain 3"/>
    <property type="match status" value="1"/>
</dbReference>
<feature type="domain" description="Acyl-CoA dehydrogenase/oxidase N-terminal" evidence="10">
    <location>
        <begin position="35"/>
        <end position="143"/>
    </location>
</feature>
<evidence type="ECO:0000256" key="2">
    <source>
        <dbReference type="ARBA" id="ARBA00009347"/>
    </source>
</evidence>
<dbReference type="SUPFAM" id="SSF56645">
    <property type="entry name" value="Acyl-CoA dehydrogenase NM domain-like"/>
    <property type="match status" value="1"/>
</dbReference>
<dbReference type="InterPro" id="IPR006091">
    <property type="entry name" value="Acyl-CoA_Oxase/DH_mid-dom"/>
</dbReference>
<evidence type="ECO:0000313" key="11">
    <source>
        <dbReference type="Proteomes" id="UP000887572"/>
    </source>
</evidence>
<keyword evidence="3 7" id="KW-0285">Flavoprotein</keyword>
<feature type="domain" description="Acyl-CoA dehydrogenase/oxidase C-terminal" evidence="8">
    <location>
        <begin position="283"/>
        <end position="420"/>
    </location>
</feature>
<dbReference type="GO" id="GO:0050660">
    <property type="term" value="F:flavin adenine dinucleotide binding"/>
    <property type="evidence" value="ECO:0007669"/>
    <property type="project" value="InterPro"/>
</dbReference>
<dbReference type="PROSITE" id="PS00072">
    <property type="entry name" value="ACYL_COA_DH_1"/>
    <property type="match status" value="1"/>
</dbReference>
<comment type="catalytic activity">
    <reaction evidence="6">
        <text>(2S)-2-methylbutanoyl-CoA + oxidized [electron-transfer flavoprotein] + H(+) = (2E)-2-methylbut-2-enoyl-CoA + reduced [electron-transfer flavoprotein]</text>
        <dbReference type="Rhea" id="RHEA:48256"/>
        <dbReference type="Rhea" id="RHEA-COMP:10685"/>
        <dbReference type="Rhea" id="RHEA-COMP:10686"/>
        <dbReference type="ChEBI" id="CHEBI:15378"/>
        <dbReference type="ChEBI" id="CHEBI:57337"/>
        <dbReference type="ChEBI" id="CHEBI:57692"/>
        <dbReference type="ChEBI" id="CHEBI:58307"/>
        <dbReference type="ChEBI" id="CHEBI:88166"/>
    </reaction>
    <physiologicalReaction direction="left-to-right" evidence="6">
        <dbReference type="Rhea" id="RHEA:48257"/>
    </physiologicalReaction>
</comment>
<evidence type="ECO:0000256" key="6">
    <source>
        <dbReference type="ARBA" id="ARBA00049552"/>
    </source>
</evidence>
<comment type="cofactor">
    <cofactor evidence="1 7">
        <name>FAD</name>
        <dbReference type="ChEBI" id="CHEBI:57692"/>
    </cofactor>
</comment>
<dbReference type="WBParaSite" id="Gr19_v10_g156.t1">
    <property type="protein sequence ID" value="Gr19_v10_g156.t1"/>
    <property type="gene ID" value="Gr19_v10_g156"/>
</dbReference>
<protein>
    <submittedName>
        <fullName evidence="12">Uncharacterized protein</fullName>
    </submittedName>
</protein>
<evidence type="ECO:0000259" key="10">
    <source>
        <dbReference type="Pfam" id="PF02771"/>
    </source>
</evidence>
<dbReference type="InterPro" id="IPR037069">
    <property type="entry name" value="AcylCoA_DH/ox_N_sf"/>
</dbReference>
<dbReference type="PIRSF" id="PIRSF016578">
    <property type="entry name" value="HsaA"/>
    <property type="match status" value="1"/>
</dbReference>
<name>A0A914HDE3_GLORO</name>
<dbReference type="FunFam" id="1.20.140.10:FF:000001">
    <property type="entry name" value="Acyl-CoA dehydrogenase"/>
    <property type="match status" value="1"/>
</dbReference>
<comment type="similarity">
    <text evidence="2 7">Belongs to the acyl-CoA dehydrogenase family.</text>
</comment>
<evidence type="ECO:0000256" key="3">
    <source>
        <dbReference type="ARBA" id="ARBA00022630"/>
    </source>
</evidence>